<dbReference type="OrthoDB" id="9812949at2"/>
<dbReference type="SUPFAM" id="SSF50447">
    <property type="entry name" value="Translation proteins"/>
    <property type="match status" value="1"/>
</dbReference>
<dbReference type="SMART" id="SM00863">
    <property type="entry name" value="tRNA_SAD"/>
    <property type="match status" value="1"/>
</dbReference>
<evidence type="ECO:0000313" key="8">
    <source>
        <dbReference type="Proteomes" id="UP000076404"/>
    </source>
</evidence>
<dbReference type="GO" id="GO:0006419">
    <property type="term" value="P:alanyl-tRNA aminoacylation"/>
    <property type="evidence" value="ECO:0007669"/>
    <property type="project" value="InterPro"/>
</dbReference>
<keyword evidence="5" id="KW-0175">Coiled coil</keyword>
<accession>A0A143BMJ7</accession>
<dbReference type="RefSeq" id="WP_026850926.1">
    <property type="nucleotide sequence ID" value="NZ_CP011454.1"/>
</dbReference>
<dbReference type="EMBL" id="CP011454">
    <property type="protein sequence ID" value="AMW06238.1"/>
    <property type="molecule type" value="Genomic_DNA"/>
</dbReference>
<dbReference type="Gene3D" id="3.30.980.10">
    <property type="entry name" value="Threonyl-trna Synthetase, Chain A, domain 2"/>
    <property type="match status" value="1"/>
</dbReference>
<keyword evidence="4" id="KW-0862">Zinc</keyword>
<dbReference type="InterPro" id="IPR051335">
    <property type="entry name" value="Alanyl-tRNA_Editing_Enzymes"/>
</dbReference>
<evidence type="ECO:0000259" key="6">
    <source>
        <dbReference type="PROSITE" id="PS50860"/>
    </source>
</evidence>
<dbReference type="GO" id="GO:0002161">
    <property type="term" value="F:aminoacyl-tRNA deacylase activity"/>
    <property type="evidence" value="ECO:0007669"/>
    <property type="project" value="UniProtKB-ARBA"/>
</dbReference>
<organism evidence="7 8">
    <name type="scientific">Gemmatimonas phototrophica</name>
    <dbReference type="NCBI Taxonomy" id="1379270"/>
    <lineage>
        <taxon>Bacteria</taxon>
        <taxon>Pseudomonadati</taxon>
        <taxon>Gemmatimonadota</taxon>
        <taxon>Gemmatimonadia</taxon>
        <taxon>Gemmatimonadales</taxon>
        <taxon>Gemmatimonadaceae</taxon>
        <taxon>Gemmatimonas</taxon>
    </lineage>
</organism>
<comment type="subcellular location">
    <subcellularLocation>
        <location evidence="2">Cytoplasm</location>
    </subcellularLocation>
</comment>
<keyword evidence="8" id="KW-1185">Reference proteome</keyword>
<dbReference type="Gene3D" id="3.10.310.40">
    <property type="match status" value="1"/>
</dbReference>
<dbReference type="InterPro" id="IPR018163">
    <property type="entry name" value="Thr/Ala-tRNA-synth_IIc_edit"/>
</dbReference>
<dbReference type="InterPro" id="IPR009000">
    <property type="entry name" value="Transl_B-barrel_sf"/>
</dbReference>
<dbReference type="InterPro" id="IPR012947">
    <property type="entry name" value="tRNA_SAD"/>
</dbReference>
<dbReference type="Pfam" id="PF07973">
    <property type="entry name" value="tRNA_SAD"/>
    <property type="match status" value="1"/>
</dbReference>
<dbReference type="PANTHER" id="PTHR43462">
    <property type="entry name" value="ALANYL-TRNA EDITING PROTEIN"/>
    <property type="match status" value="1"/>
</dbReference>
<dbReference type="Proteomes" id="UP000076404">
    <property type="component" value="Chromosome"/>
</dbReference>
<dbReference type="Gene3D" id="2.40.30.130">
    <property type="match status" value="1"/>
</dbReference>
<dbReference type="GO" id="GO:0003676">
    <property type="term" value="F:nucleic acid binding"/>
    <property type="evidence" value="ECO:0007669"/>
    <property type="project" value="InterPro"/>
</dbReference>
<dbReference type="GO" id="GO:0005524">
    <property type="term" value="F:ATP binding"/>
    <property type="evidence" value="ECO:0007669"/>
    <property type="project" value="InterPro"/>
</dbReference>
<reference evidence="7 8" key="2">
    <citation type="journal article" date="2016" name="Environ. Microbiol. Rep.">
        <title>Metagenomic evidence for the presence of phototrophic Gemmatimonadetes bacteria in diverse environments.</title>
        <authorList>
            <person name="Zeng Y."/>
            <person name="Baumbach J."/>
            <person name="Barbosa E.G."/>
            <person name="Azevedo V."/>
            <person name="Zhang C."/>
            <person name="Koblizek M."/>
        </authorList>
    </citation>
    <scope>NUCLEOTIDE SEQUENCE [LARGE SCALE GENOMIC DNA]</scope>
    <source>
        <strain evidence="7 8">AP64</strain>
    </source>
</reference>
<protein>
    <recommendedName>
        <fullName evidence="6">Alanyl-transfer RNA synthetases family profile domain-containing protein</fullName>
    </recommendedName>
</protein>
<dbReference type="PROSITE" id="PS50860">
    <property type="entry name" value="AA_TRNA_LIGASE_II_ALA"/>
    <property type="match status" value="1"/>
</dbReference>
<dbReference type="eggNOG" id="COG0013">
    <property type="taxonomic scope" value="Bacteria"/>
</dbReference>
<dbReference type="GO" id="GO:0004813">
    <property type="term" value="F:alanine-tRNA ligase activity"/>
    <property type="evidence" value="ECO:0007669"/>
    <property type="project" value="InterPro"/>
</dbReference>
<proteinExistence type="predicted"/>
<dbReference type="STRING" id="1379270.GEMMAAP_18520"/>
<feature type="coiled-coil region" evidence="5">
    <location>
        <begin position="265"/>
        <end position="292"/>
    </location>
</feature>
<evidence type="ECO:0000256" key="3">
    <source>
        <dbReference type="ARBA" id="ARBA00022723"/>
    </source>
</evidence>
<gene>
    <name evidence="7" type="ORF">GEMMAAP_18520</name>
</gene>
<reference evidence="7 8" key="1">
    <citation type="journal article" date="2014" name="Proc. Natl. Acad. Sci. U.S.A.">
        <title>Functional type 2 photosynthetic reaction centers found in the rare bacterial phylum Gemmatimonadetes.</title>
        <authorList>
            <person name="Zeng Y."/>
            <person name="Feng F."/>
            <person name="Medova H."/>
            <person name="Dean J."/>
            <person name="Koblizek M."/>
        </authorList>
    </citation>
    <scope>NUCLEOTIDE SEQUENCE [LARGE SCALE GENOMIC DNA]</scope>
    <source>
        <strain evidence="7 8">AP64</strain>
    </source>
</reference>
<dbReference type="PANTHER" id="PTHR43462:SF1">
    <property type="entry name" value="ALANYL-TRNA EDITING PROTEIN AARSD1"/>
    <property type="match status" value="1"/>
</dbReference>
<evidence type="ECO:0000313" key="7">
    <source>
        <dbReference type="EMBL" id="AMW06238.1"/>
    </source>
</evidence>
<keyword evidence="3" id="KW-0479">Metal-binding</keyword>
<dbReference type="KEGG" id="gph:GEMMAAP_18520"/>
<evidence type="ECO:0000256" key="4">
    <source>
        <dbReference type="ARBA" id="ARBA00022833"/>
    </source>
</evidence>
<dbReference type="GO" id="GO:0046872">
    <property type="term" value="F:metal ion binding"/>
    <property type="evidence" value="ECO:0007669"/>
    <property type="project" value="UniProtKB-KW"/>
</dbReference>
<sequence length="397" mass="42189">MNSNYSGDDTDRLYYDDATLARFSATVTEVANDGRVVYLDRSAFYPTSGGQPHDLGTIADVAITDVVDEEVRIAHHLAQPLGLPAGAMVVGQVDMTRRVDHMQQHTGQHLLSALLADEYGWPTVSVHFGDESSTVDVTAEGVSPEQLEAIEHRANMVALQNHAVTVSYEDAASATDLRKASDRDGTLRIVTIAGLDRSACGGTHVSHTAQIGAVLLRRAEKTRGNVRIEFLCGHRAVTRARIDADLLSRTARPLSAAPADLPVLVEQQQSRLVELERERKRLQNELAQYEAQQLWQAAPVDSAGIRRITTSVNSPVKEAEALAQHLMKLGECAVLVTNAANGGVLLATAPDTGLDAGQLLRAALHAVGGRGGGAPRLAQGAVSTPSSLGALAVALGF</sequence>
<evidence type="ECO:0000256" key="5">
    <source>
        <dbReference type="SAM" id="Coils"/>
    </source>
</evidence>
<dbReference type="AlphaFoldDB" id="A0A143BMJ7"/>
<dbReference type="InterPro" id="IPR018165">
    <property type="entry name" value="Ala-tRNA-synth_IIc_core"/>
</dbReference>
<comment type="cofactor">
    <cofactor evidence="1">
        <name>Zn(2+)</name>
        <dbReference type="ChEBI" id="CHEBI:29105"/>
    </cofactor>
</comment>
<dbReference type="GO" id="GO:0005737">
    <property type="term" value="C:cytoplasm"/>
    <property type="evidence" value="ECO:0007669"/>
    <property type="project" value="UniProtKB-SubCell"/>
</dbReference>
<evidence type="ECO:0000256" key="2">
    <source>
        <dbReference type="ARBA" id="ARBA00004496"/>
    </source>
</evidence>
<evidence type="ECO:0000256" key="1">
    <source>
        <dbReference type="ARBA" id="ARBA00001947"/>
    </source>
</evidence>
<feature type="domain" description="Alanyl-transfer RNA synthetases family profile" evidence="6">
    <location>
        <begin position="1"/>
        <end position="242"/>
    </location>
</feature>
<dbReference type="SUPFAM" id="SSF55186">
    <property type="entry name" value="ThrRS/AlaRS common domain"/>
    <property type="match status" value="1"/>
</dbReference>
<name>A0A143BMJ7_9BACT</name>